<comment type="caution">
    <text evidence="3">The sequence shown here is derived from an EMBL/GenBank/DDBJ whole genome shotgun (WGS) entry which is preliminary data.</text>
</comment>
<dbReference type="Pfam" id="PF23771">
    <property type="entry name" value="DUF7168"/>
    <property type="match status" value="1"/>
</dbReference>
<evidence type="ECO:0000313" key="4">
    <source>
        <dbReference type="Proteomes" id="UP000641152"/>
    </source>
</evidence>
<dbReference type="Pfam" id="PF10979">
    <property type="entry name" value="DUF2786"/>
    <property type="match status" value="1"/>
</dbReference>
<feature type="domain" description="DUF2786" evidence="1">
    <location>
        <begin position="8"/>
        <end position="45"/>
    </location>
</feature>
<dbReference type="InterPro" id="IPR016868">
    <property type="entry name" value="Phage_B3_Orf5"/>
</dbReference>
<evidence type="ECO:0000313" key="3">
    <source>
        <dbReference type="EMBL" id="MBD9362935.1"/>
    </source>
</evidence>
<evidence type="ECO:0000259" key="1">
    <source>
        <dbReference type="Pfam" id="PF10979"/>
    </source>
</evidence>
<dbReference type="Proteomes" id="UP000641152">
    <property type="component" value="Unassembled WGS sequence"/>
</dbReference>
<feature type="domain" description="DUF7168" evidence="2">
    <location>
        <begin position="52"/>
        <end position="184"/>
    </location>
</feature>
<dbReference type="EMBL" id="JACXST010000003">
    <property type="protein sequence ID" value="MBD9362935.1"/>
    <property type="molecule type" value="Genomic_DNA"/>
</dbReference>
<sequence>MTADELKKIAAKIAKCLALAASDNPAEAEAAKRQADALMKKYNLTSGDVAAANVHDEIVDTGAAFKLPPYLGDLSVIIAKAFGCGVVCELGFISINTQVRFFGLGIKPELAAYTYDVLRRHVLHDRTEFNASQSKRLKRATKIRRADLFCQAWVRRIAKQVNDFAGNEAEQQAIAAFEQQKYGNALSKDTRPGASAKHSNDWQASAAGYQAAADVSLHKPVQGKRRALSGVT</sequence>
<dbReference type="RefSeq" id="WP_192395663.1">
    <property type="nucleotide sequence ID" value="NZ_CAJHIU010000003.1"/>
</dbReference>
<keyword evidence="4" id="KW-1185">Reference proteome</keyword>
<reference evidence="3 4" key="1">
    <citation type="submission" date="2020-09" db="EMBL/GenBank/DDBJ databases">
        <title>Methylomonas albis sp. nov. and Methylomonas fluvii sp. nov.: Two cold-adapted methanotrophs from the River Elbe and an amended description of Methylovulum psychrotolerans strain Eb1.</title>
        <authorList>
            <person name="Bussmann I.K."/>
            <person name="Klings K.-W."/>
            <person name="Warnstedt J."/>
            <person name="Hoppert M."/>
            <person name="Saborowski A."/>
            <person name="Horn F."/>
            <person name="Liebner S."/>
        </authorList>
    </citation>
    <scope>NUCLEOTIDE SEQUENCE [LARGE SCALE GENOMIC DNA]</scope>
    <source>
        <strain evidence="3 4">EbB</strain>
    </source>
</reference>
<accession>A0ABR9DJ35</accession>
<evidence type="ECO:0000259" key="2">
    <source>
        <dbReference type="Pfam" id="PF23771"/>
    </source>
</evidence>
<dbReference type="PIRSF" id="PIRSF028111">
    <property type="entry name" value="UCP028111"/>
    <property type="match status" value="1"/>
</dbReference>
<dbReference type="InterPro" id="IPR024498">
    <property type="entry name" value="DUF2786"/>
</dbReference>
<dbReference type="InterPro" id="IPR055592">
    <property type="entry name" value="DUF7168"/>
</dbReference>
<protein>
    <submittedName>
        <fullName evidence="3">DUF2786 domain-containing protein</fullName>
    </submittedName>
</protein>
<name>A0ABR9DJ35_9GAMM</name>
<gene>
    <name evidence="3" type="ORF">EBB_21020</name>
</gene>
<proteinExistence type="predicted"/>
<organism evidence="3 4">
    <name type="scientific">Methylomonas fluvii</name>
    <dbReference type="NCBI Taxonomy" id="1854564"/>
    <lineage>
        <taxon>Bacteria</taxon>
        <taxon>Pseudomonadati</taxon>
        <taxon>Pseudomonadota</taxon>
        <taxon>Gammaproteobacteria</taxon>
        <taxon>Methylococcales</taxon>
        <taxon>Methylococcaceae</taxon>
        <taxon>Methylomonas</taxon>
    </lineage>
</organism>